<accession>A0AB34GPN0</accession>
<dbReference type="AlphaFoldDB" id="A0AB34GPN0"/>
<evidence type="ECO:0000313" key="2">
    <source>
        <dbReference type="Proteomes" id="UP001159641"/>
    </source>
</evidence>
<keyword evidence="2" id="KW-1185">Reference proteome</keyword>
<name>A0AB34GPN0_ESCRO</name>
<gene>
    <name evidence="1" type="ORF">J1605_011070</name>
</gene>
<dbReference type="EMBL" id="JAIQCJ010002146">
    <property type="protein sequence ID" value="KAJ8781471.1"/>
    <property type="molecule type" value="Genomic_DNA"/>
</dbReference>
<sequence length="88" mass="9332">MRLKHTAAILERRRCLGIGAVWASELRLEVRLVLCLLSTATLACSCHPGAANSVPPLPSPCLGTAGAKNSCYDLRCSQEMGQPGHTSN</sequence>
<proteinExistence type="predicted"/>
<protein>
    <submittedName>
        <fullName evidence="1">Uncharacterized protein</fullName>
    </submittedName>
</protein>
<evidence type="ECO:0000313" key="1">
    <source>
        <dbReference type="EMBL" id="KAJ8781471.1"/>
    </source>
</evidence>
<comment type="caution">
    <text evidence="1">The sequence shown here is derived from an EMBL/GenBank/DDBJ whole genome shotgun (WGS) entry which is preliminary data.</text>
</comment>
<organism evidence="1 2">
    <name type="scientific">Eschrichtius robustus</name>
    <name type="common">California gray whale</name>
    <name type="synonym">Eschrichtius gibbosus</name>
    <dbReference type="NCBI Taxonomy" id="9764"/>
    <lineage>
        <taxon>Eukaryota</taxon>
        <taxon>Metazoa</taxon>
        <taxon>Chordata</taxon>
        <taxon>Craniata</taxon>
        <taxon>Vertebrata</taxon>
        <taxon>Euteleostomi</taxon>
        <taxon>Mammalia</taxon>
        <taxon>Eutheria</taxon>
        <taxon>Laurasiatheria</taxon>
        <taxon>Artiodactyla</taxon>
        <taxon>Whippomorpha</taxon>
        <taxon>Cetacea</taxon>
        <taxon>Mysticeti</taxon>
        <taxon>Eschrichtiidae</taxon>
        <taxon>Eschrichtius</taxon>
    </lineage>
</organism>
<dbReference type="Proteomes" id="UP001159641">
    <property type="component" value="Unassembled WGS sequence"/>
</dbReference>
<reference evidence="1 2" key="1">
    <citation type="submission" date="2022-11" db="EMBL/GenBank/DDBJ databases">
        <title>Whole genome sequence of Eschrichtius robustus ER-17-0199.</title>
        <authorList>
            <person name="Bruniche-Olsen A."/>
            <person name="Black A.N."/>
            <person name="Fields C.J."/>
            <person name="Walden K."/>
            <person name="Dewoody J.A."/>
        </authorList>
    </citation>
    <scope>NUCLEOTIDE SEQUENCE [LARGE SCALE GENOMIC DNA]</scope>
    <source>
        <strain evidence="1">ER-17-0199</strain>
        <tissue evidence="1">Blubber</tissue>
    </source>
</reference>